<dbReference type="EC" id="3.1.-.-" evidence="9"/>
<accession>A0A7W7ZEU1</accession>
<organism evidence="9 10">
    <name type="scientific">Granulicella aggregans</name>
    <dbReference type="NCBI Taxonomy" id="474949"/>
    <lineage>
        <taxon>Bacteria</taxon>
        <taxon>Pseudomonadati</taxon>
        <taxon>Acidobacteriota</taxon>
        <taxon>Terriglobia</taxon>
        <taxon>Terriglobales</taxon>
        <taxon>Acidobacteriaceae</taxon>
        <taxon>Granulicella</taxon>
    </lineage>
</organism>
<keyword evidence="2" id="KW-1277">Toxin-antitoxin system</keyword>
<dbReference type="EMBL" id="JACHIP010000004">
    <property type="protein sequence ID" value="MBB5058615.1"/>
    <property type="molecule type" value="Genomic_DNA"/>
</dbReference>
<evidence type="ECO:0000313" key="9">
    <source>
        <dbReference type="EMBL" id="MBB5058615.1"/>
    </source>
</evidence>
<keyword evidence="9" id="KW-0255">Endonuclease</keyword>
<keyword evidence="3" id="KW-0540">Nuclease</keyword>
<dbReference type="SUPFAM" id="SSF88723">
    <property type="entry name" value="PIN domain-like"/>
    <property type="match status" value="1"/>
</dbReference>
<sequence>MTRAEITYGLKALPPRHRLHESARRYFNVVAVLPWKAEAADVYADIKHQLKIAGTPIGELDMMIAAHAVAANATLVTNNTRHFERIKMPLMLQNWLE</sequence>
<dbReference type="PANTHER" id="PTHR33653:SF1">
    <property type="entry name" value="RIBONUCLEASE VAPC2"/>
    <property type="match status" value="1"/>
</dbReference>
<evidence type="ECO:0000256" key="3">
    <source>
        <dbReference type="ARBA" id="ARBA00022722"/>
    </source>
</evidence>
<proteinExistence type="inferred from homology"/>
<protein>
    <submittedName>
        <fullName evidence="9">tRNA(fMet)-specific endonuclease VapC</fullName>
        <ecNumber evidence="9">3.1.-.-</ecNumber>
    </submittedName>
</protein>
<comment type="caution">
    <text evidence="9">The sequence shown here is derived from an EMBL/GenBank/DDBJ whole genome shotgun (WGS) entry which is preliminary data.</text>
</comment>
<dbReference type="Proteomes" id="UP000540989">
    <property type="component" value="Unassembled WGS sequence"/>
</dbReference>
<dbReference type="Gene3D" id="3.40.50.1010">
    <property type="entry name" value="5'-nuclease"/>
    <property type="match status" value="1"/>
</dbReference>
<reference evidence="9 10" key="1">
    <citation type="submission" date="2020-08" db="EMBL/GenBank/DDBJ databases">
        <title>Genomic Encyclopedia of Type Strains, Phase IV (KMG-V): Genome sequencing to study the core and pangenomes of soil and plant-associated prokaryotes.</title>
        <authorList>
            <person name="Whitman W."/>
        </authorList>
    </citation>
    <scope>NUCLEOTIDE SEQUENCE [LARGE SCALE GENOMIC DNA]</scope>
    <source>
        <strain evidence="9 10">M8UP14</strain>
    </source>
</reference>
<dbReference type="CDD" id="cd09881">
    <property type="entry name" value="PIN_VapC4-5_FitB-like"/>
    <property type="match status" value="1"/>
</dbReference>
<evidence type="ECO:0000256" key="1">
    <source>
        <dbReference type="ARBA" id="ARBA00001946"/>
    </source>
</evidence>
<keyword evidence="5 9" id="KW-0378">Hydrolase</keyword>
<evidence type="ECO:0000256" key="2">
    <source>
        <dbReference type="ARBA" id="ARBA00022649"/>
    </source>
</evidence>
<feature type="domain" description="PIN" evidence="8">
    <location>
        <begin position="2"/>
        <end position="86"/>
    </location>
</feature>
<evidence type="ECO:0000256" key="6">
    <source>
        <dbReference type="ARBA" id="ARBA00022842"/>
    </source>
</evidence>
<evidence type="ECO:0000256" key="5">
    <source>
        <dbReference type="ARBA" id="ARBA00022801"/>
    </source>
</evidence>
<keyword evidence="6" id="KW-0460">Magnesium</keyword>
<name>A0A7W7ZEU1_9BACT</name>
<gene>
    <name evidence="9" type="ORF">HDF16_003329</name>
</gene>
<keyword evidence="4" id="KW-0479">Metal-binding</keyword>
<dbReference type="AlphaFoldDB" id="A0A7W7ZEU1"/>
<dbReference type="GO" id="GO:0046872">
    <property type="term" value="F:metal ion binding"/>
    <property type="evidence" value="ECO:0007669"/>
    <property type="project" value="UniProtKB-KW"/>
</dbReference>
<evidence type="ECO:0000313" key="10">
    <source>
        <dbReference type="Proteomes" id="UP000540989"/>
    </source>
</evidence>
<evidence type="ECO:0000259" key="8">
    <source>
        <dbReference type="Pfam" id="PF01850"/>
    </source>
</evidence>
<keyword evidence="10" id="KW-1185">Reference proteome</keyword>
<dbReference type="InterPro" id="IPR029060">
    <property type="entry name" value="PIN-like_dom_sf"/>
</dbReference>
<dbReference type="InterPro" id="IPR050556">
    <property type="entry name" value="Type_II_TA_system_RNase"/>
</dbReference>
<evidence type="ECO:0000256" key="4">
    <source>
        <dbReference type="ARBA" id="ARBA00022723"/>
    </source>
</evidence>
<dbReference type="InterPro" id="IPR002716">
    <property type="entry name" value="PIN_dom"/>
</dbReference>
<dbReference type="GO" id="GO:0016787">
    <property type="term" value="F:hydrolase activity"/>
    <property type="evidence" value="ECO:0007669"/>
    <property type="project" value="UniProtKB-KW"/>
</dbReference>
<comment type="similarity">
    <text evidence="7">Belongs to the PINc/VapC protein family.</text>
</comment>
<comment type="cofactor">
    <cofactor evidence="1">
        <name>Mg(2+)</name>
        <dbReference type="ChEBI" id="CHEBI:18420"/>
    </cofactor>
</comment>
<dbReference type="PANTHER" id="PTHR33653">
    <property type="entry name" value="RIBONUCLEASE VAPC2"/>
    <property type="match status" value="1"/>
</dbReference>
<dbReference type="GO" id="GO:0004519">
    <property type="term" value="F:endonuclease activity"/>
    <property type="evidence" value="ECO:0007669"/>
    <property type="project" value="UniProtKB-KW"/>
</dbReference>
<evidence type="ECO:0000256" key="7">
    <source>
        <dbReference type="ARBA" id="ARBA00038093"/>
    </source>
</evidence>
<dbReference type="Pfam" id="PF01850">
    <property type="entry name" value="PIN"/>
    <property type="match status" value="1"/>
</dbReference>